<reference evidence="3 4" key="1">
    <citation type="submission" date="2016-10" db="EMBL/GenBank/DDBJ databases">
        <title>Whole genome sequence of hyper active fibrinolysis bacterium Bacillus pumilus strain VV3 isolated from fermented rice.</title>
        <authorList>
            <person name="Mariadas V.A."/>
            <person name="Vijayaraghavan P."/>
            <person name="Dhandapani V."/>
        </authorList>
    </citation>
    <scope>NUCLEOTIDE SEQUENCE [LARGE SCALE GENOMIC DNA]</scope>
    <source>
        <strain evidence="3 4">VV3</strain>
    </source>
</reference>
<evidence type="ECO:0000313" key="3">
    <source>
        <dbReference type="EMBL" id="AOZ88095.1"/>
    </source>
</evidence>
<feature type="transmembrane region" description="Helical" evidence="1">
    <location>
        <begin position="213"/>
        <end position="234"/>
    </location>
</feature>
<gene>
    <name evidence="3" type="ORF">BK049_04885</name>
</gene>
<dbReference type="AlphaFoldDB" id="A0AAC9IEK6"/>
<keyword evidence="1" id="KW-0472">Membrane</keyword>
<dbReference type="GO" id="GO:0080120">
    <property type="term" value="P:CAAX-box protein maturation"/>
    <property type="evidence" value="ECO:0007669"/>
    <property type="project" value="UniProtKB-ARBA"/>
</dbReference>
<keyword evidence="1" id="KW-1133">Transmembrane helix</keyword>
<name>A0AAC9IEK6_9BACI</name>
<dbReference type="RefSeq" id="WP_071167962.1">
    <property type="nucleotide sequence ID" value="NZ_CP017786.1"/>
</dbReference>
<feature type="transmembrane region" description="Helical" evidence="1">
    <location>
        <begin position="98"/>
        <end position="116"/>
    </location>
</feature>
<evidence type="ECO:0000313" key="4">
    <source>
        <dbReference type="Proteomes" id="UP000177709"/>
    </source>
</evidence>
<dbReference type="KEGG" id="bxi:BK049_04885"/>
<sequence>MKPMTIIRKAVLLLLFSLIIPTSAGVYISIKEVTDPMTIYIINGCAMLAGCLFLLLIIQKSRFHLKEIGCRKGALGMWVIPILIIEAIPFIAGLNTDLSLSSFTALCFFMVCVGIFEEGIFRGILFQYLKQINLSTAIWGSAVLFSLGHAANLLSGKSLTLTVAQILFAFLFGFVAAEIVALTNSLQWVIIWHAVHNIVDQMTNGQTSVELQMLLLSIQCVILLVLAVVLWRYLRTKKVKYKQ</sequence>
<feature type="transmembrane region" description="Helical" evidence="1">
    <location>
        <begin position="70"/>
        <end position="92"/>
    </location>
</feature>
<organism evidence="3 4">
    <name type="scientific">Bacillus xiamenensis</name>
    <dbReference type="NCBI Taxonomy" id="1178537"/>
    <lineage>
        <taxon>Bacteria</taxon>
        <taxon>Bacillati</taxon>
        <taxon>Bacillota</taxon>
        <taxon>Bacilli</taxon>
        <taxon>Bacillales</taxon>
        <taxon>Bacillaceae</taxon>
        <taxon>Bacillus</taxon>
    </lineage>
</organism>
<accession>A0AAC9IEK6</accession>
<keyword evidence="1" id="KW-0812">Transmembrane</keyword>
<dbReference type="InterPro" id="IPR003675">
    <property type="entry name" value="Rce1/LyrA-like_dom"/>
</dbReference>
<evidence type="ECO:0000256" key="1">
    <source>
        <dbReference type="SAM" id="Phobius"/>
    </source>
</evidence>
<evidence type="ECO:0000259" key="2">
    <source>
        <dbReference type="Pfam" id="PF02517"/>
    </source>
</evidence>
<feature type="transmembrane region" description="Helical" evidence="1">
    <location>
        <begin position="40"/>
        <end position="58"/>
    </location>
</feature>
<feature type="transmembrane region" description="Helical" evidence="1">
    <location>
        <begin position="137"/>
        <end position="154"/>
    </location>
</feature>
<feature type="transmembrane region" description="Helical" evidence="1">
    <location>
        <begin position="166"/>
        <end position="192"/>
    </location>
</feature>
<feature type="domain" description="CAAX prenyl protease 2/Lysostaphin resistance protein A-like" evidence="2">
    <location>
        <begin position="103"/>
        <end position="199"/>
    </location>
</feature>
<dbReference type="GO" id="GO:0004175">
    <property type="term" value="F:endopeptidase activity"/>
    <property type="evidence" value="ECO:0007669"/>
    <property type="project" value="UniProtKB-ARBA"/>
</dbReference>
<dbReference type="Pfam" id="PF02517">
    <property type="entry name" value="Rce1-like"/>
    <property type="match status" value="1"/>
</dbReference>
<protein>
    <submittedName>
        <fullName evidence="3">Abortive phage infection protein</fullName>
    </submittedName>
</protein>
<proteinExistence type="predicted"/>
<dbReference type="EMBL" id="CP017786">
    <property type="protein sequence ID" value="AOZ88095.1"/>
    <property type="molecule type" value="Genomic_DNA"/>
</dbReference>
<dbReference type="Proteomes" id="UP000177709">
    <property type="component" value="Chromosome"/>
</dbReference>